<organism evidence="2 3">
    <name type="scientific">Saccharomycopsis crataegensis</name>
    <dbReference type="NCBI Taxonomy" id="43959"/>
    <lineage>
        <taxon>Eukaryota</taxon>
        <taxon>Fungi</taxon>
        <taxon>Dikarya</taxon>
        <taxon>Ascomycota</taxon>
        <taxon>Saccharomycotina</taxon>
        <taxon>Saccharomycetes</taxon>
        <taxon>Saccharomycopsidaceae</taxon>
        <taxon>Saccharomycopsis</taxon>
    </lineage>
</organism>
<keyword evidence="1" id="KW-0472">Membrane</keyword>
<feature type="transmembrane region" description="Helical" evidence="1">
    <location>
        <begin position="32"/>
        <end position="57"/>
    </location>
</feature>
<dbReference type="EMBL" id="BTFZ01000011">
    <property type="protein sequence ID" value="GMM35828.1"/>
    <property type="molecule type" value="Genomic_DNA"/>
</dbReference>
<dbReference type="AlphaFoldDB" id="A0AAV5QM21"/>
<evidence type="ECO:0000256" key="1">
    <source>
        <dbReference type="SAM" id="Phobius"/>
    </source>
</evidence>
<dbReference type="GeneID" id="90073803"/>
<sequence>METSYVKLLNQTHAYFSDSGQYPVSKRDVTNAVVIGSIFAILIMIFLILCLVTFCWCRYYHFLLVNNRIVIRAKGFRVLDDEEKNIEPFSGSLAEYPSEKIVIKPTDPVDRFNINDIGPQPEDDGDTTYDSFSRTLLFEKLAAERGNQGAELPDIYSNGKIKIGMIVVVVKYIEDKKSALQTSAIEIMLDLKRLISKDYIRIKPSGYTYLQEGDMLRVYDIDPDTKIVKGVLMNNYLEFNTDGIHIRPRPVHFETEDDLLRTAGIDAITSESTIIAALYD</sequence>
<accession>A0AAV5QM21</accession>
<keyword evidence="3" id="KW-1185">Reference proteome</keyword>
<evidence type="ECO:0000313" key="3">
    <source>
        <dbReference type="Proteomes" id="UP001360560"/>
    </source>
</evidence>
<comment type="caution">
    <text evidence="2">The sequence shown here is derived from an EMBL/GenBank/DDBJ whole genome shotgun (WGS) entry which is preliminary data.</text>
</comment>
<keyword evidence="1" id="KW-0812">Transmembrane</keyword>
<dbReference type="Proteomes" id="UP001360560">
    <property type="component" value="Unassembled WGS sequence"/>
</dbReference>
<evidence type="ECO:0000313" key="2">
    <source>
        <dbReference type="EMBL" id="GMM35828.1"/>
    </source>
</evidence>
<gene>
    <name evidence="2" type="ORF">DASC09_031530</name>
</gene>
<keyword evidence="1" id="KW-1133">Transmembrane helix</keyword>
<dbReference type="RefSeq" id="XP_064852824.1">
    <property type="nucleotide sequence ID" value="XM_064996752.1"/>
</dbReference>
<reference evidence="2 3" key="1">
    <citation type="journal article" date="2023" name="Elife">
        <title>Identification of key yeast species and microbe-microbe interactions impacting larval growth of Drosophila in the wild.</title>
        <authorList>
            <person name="Mure A."/>
            <person name="Sugiura Y."/>
            <person name="Maeda R."/>
            <person name="Honda K."/>
            <person name="Sakurai N."/>
            <person name="Takahashi Y."/>
            <person name="Watada M."/>
            <person name="Katoh T."/>
            <person name="Gotoh A."/>
            <person name="Gotoh Y."/>
            <person name="Taniguchi I."/>
            <person name="Nakamura K."/>
            <person name="Hayashi T."/>
            <person name="Katayama T."/>
            <person name="Uemura T."/>
            <person name="Hattori Y."/>
        </authorList>
    </citation>
    <scope>NUCLEOTIDE SEQUENCE [LARGE SCALE GENOMIC DNA]</scope>
    <source>
        <strain evidence="2 3">SC-9</strain>
    </source>
</reference>
<name>A0AAV5QM21_9ASCO</name>
<protein>
    <submittedName>
        <fullName evidence="2">Uncharacterized protein</fullName>
    </submittedName>
</protein>
<proteinExistence type="predicted"/>